<keyword evidence="3" id="KW-1185">Reference proteome</keyword>
<dbReference type="OrthoDB" id="900585at2759"/>
<keyword evidence="1" id="KW-0812">Transmembrane</keyword>
<proteinExistence type="predicted"/>
<comment type="caution">
    <text evidence="2">The sequence shown here is derived from an EMBL/GenBank/DDBJ whole genome shotgun (WGS) entry which is preliminary data.</text>
</comment>
<dbReference type="EMBL" id="AUSU01001645">
    <property type="protein sequence ID" value="EPS70551.1"/>
    <property type="molecule type" value="Genomic_DNA"/>
</dbReference>
<evidence type="ECO:0000313" key="3">
    <source>
        <dbReference type="Proteomes" id="UP000015453"/>
    </source>
</evidence>
<gene>
    <name evidence="2" type="ORF">M569_04212</name>
</gene>
<accession>S8CZM1</accession>
<evidence type="ECO:0000256" key="1">
    <source>
        <dbReference type="SAM" id="Phobius"/>
    </source>
</evidence>
<keyword evidence="1" id="KW-1133">Transmembrane helix</keyword>
<dbReference type="AlphaFoldDB" id="S8CZM1"/>
<keyword evidence="1" id="KW-0472">Membrane</keyword>
<sequence>MEAFPSEFGWYSYLTRFLPGWPWLQPEDDRRIYAYGFSLLLVFLLAFVAEFFTKPPIVAAGRGRASVAAAQRGMAMFMFYMAIVVVVATDYFFFLSAVAGHLAGHFAAGILEYEAGAKDYYYMDHHYSY</sequence>
<protein>
    <recommendedName>
        <fullName evidence="4">Copper transporter</fullName>
    </recommendedName>
</protein>
<reference evidence="2 3" key="1">
    <citation type="journal article" date="2013" name="BMC Genomics">
        <title>The miniature genome of a carnivorous plant Genlisea aurea contains a low number of genes and short non-coding sequences.</title>
        <authorList>
            <person name="Leushkin E.V."/>
            <person name="Sutormin R.A."/>
            <person name="Nabieva E.R."/>
            <person name="Penin A.A."/>
            <person name="Kondrashov A.S."/>
            <person name="Logacheva M.D."/>
        </authorList>
    </citation>
    <scope>NUCLEOTIDE SEQUENCE [LARGE SCALE GENOMIC DNA]</scope>
</reference>
<feature type="transmembrane region" description="Helical" evidence="1">
    <location>
        <begin position="74"/>
        <end position="94"/>
    </location>
</feature>
<organism evidence="2 3">
    <name type="scientific">Genlisea aurea</name>
    <dbReference type="NCBI Taxonomy" id="192259"/>
    <lineage>
        <taxon>Eukaryota</taxon>
        <taxon>Viridiplantae</taxon>
        <taxon>Streptophyta</taxon>
        <taxon>Embryophyta</taxon>
        <taxon>Tracheophyta</taxon>
        <taxon>Spermatophyta</taxon>
        <taxon>Magnoliopsida</taxon>
        <taxon>eudicotyledons</taxon>
        <taxon>Gunneridae</taxon>
        <taxon>Pentapetalae</taxon>
        <taxon>asterids</taxon>
        <taxon>lamiids</taxon>
        <taxon>Lamiales</taxon>
        <taxon>Lentibulariaceae</taxon>
        <taxon>Genlisea</taxon>
    </lineage>
</organism>
<evidence type="ECO:0000313" key="2">
    <source>
        <dbReference type="EMBL" id="EPS70551.1"/>
    </source>
</evidence>
<feature type="transmembrane region" description="Helical" evidence="1">
    <location>
        <begin position="32"/>
        <end position="53"/>
    </location>
</feature>
<evidence type="ECO:0008006" key="4">
    <source>
        <dbReference type="Google" id="ProtNLM"/>
    </source>
</evidence>
<name>S8CZM1_9LAMI</name>
<dbReference type="Proteomes" id="UP000015453">
    <property type="component" value="Unassembled WGS sequence"/>
</dbReference>